<name>K8EJB0_9CHLO</name>
<evidence type="ECO:0000256" key="2">
    <source>
        <dbReference type="SAM" id="MobiDB-lite"/>
    </source>
</evidence>
<dbReference type="Proteomes" id="UP000198341">
    <property type="component" value="Chromosome 10"/>
</dbReference>
<reference evidence="3 4" key="1">
    <citation type="submission" date="2011-10" db="EMBL/GenBank/DDBJ databases">
        <authorList>
            <person name="Genoscope - CEA"/>
        </authorList>
    </citation>
    <scope>NUCLEOTIDE SEQUENCE [LARGE SCALE GENOMIC DNA]</scope>
    <source>
        <strain evidence="3 4">RCC 1105</strain>
    </source>
</reference>
<feature type="compositionally biased region" description="Polar residues" evidence="2">
    <location>
        <begin position="841"/>
        <end position="853"/>
    </location>
</feature>
<dbReference type="EMBL" id="FO082269">
    <property type="protein sequence ID" value="CCO18121.1"/>
    <property type="molecule type" value="Genomic_DNA"/>
</dbReference>
<feature type="region of interest" description="Disordered" evidence="2">
    <location>
        <begin position="834"/>
        <end position="855"/>
    </location>
</feature>
<dbReference type="AlphaFoldDB" id="K8EJB0"/>
<feature type="coiled-coil region" evidence="1">
    <location>
        <begin position="343"/>
        <end position="392"/>
    </location>
</feature>
<sequence>MSSSSFEKRKVTNKTNIIKENNDTNKIRFFSRNANVIKEDVEKGTKEWSSVPSAVRRAFLRLGLISERENTANEIRDSRLEATEKRLGDVEKRCQILLNGVECEREENARLMERLSSLEKEHATFRNECETIVSGLEKHVLNVTTETSQMKATVAKSAQMEAIVKANEIALNAVASSVDDAVAVSRVAKDEAKRCVKMMERGFDVNEIRNDVNVLTAQMTRVESERRECEKFAQASRKAASKAEEEARKADVERTKTQSFAEIVGQFNREVDRKMQALKVGLQACDEAEGLIKDRVREAKAESDRNRDAMEMFAEKARGKLMESCSHVERVARTCANVADASTREMHEAVENEKETLRTLEEEMELRFRDECDRFERAAKSARKEVEDVAEAVKGQVVDECGQVCDVVIAKFVQERASELSETVVSAIKMKASDAAADARRCAEMCSDVSKVARDAEQQFQRKVDDGFRSVDIAIARAEAAQEDISTQKDTILRAVDEALDALRQREASCSKRMHDESEERMRAFRRTIDELKQSVGNIDAADVVAFKKRCDGLEARVLECEKNGRVSFGTLEHVNRELERLTLDFNDVRGDVAERLRRDEEVCKELERLEKRVKEEIVAATERAQSFAQMEIEPLRLENVEKIEGICEALFGLENGKIAGKDAQTIKAMTRTMFLESSTSAMEMYLGGGGSMEMSSSSTLVPTTEHGEGDSASVFAKIRRLEALAKTFEKRSEVEKLANEIASRQTEHSQVLKSLHDGVQFAMRERPTREAVEHLVNDISERVLDLETDKEVNKTRLRQVTESAKEIIDRRCEALEAAHRAQLRKLANQRISTTTQTTTENEVSSRSTFTNNDDGENRLEAILLHEYPKRTEMNAAIAGVENQIRRVEERTRLKLDLKADKKDVVALAERVVNK</sequence>
<gene>
    <name evidence="3" type="ordered locus">Bathy10g01920</name>
</gene>
<dbReference type="KEGG" id="bpg:Bathy10g01920"/>
<feature type="coiled-coil region" evidence="1">
    <location>
        <begin position="572"/>
        <end position="624"/>
    </location>
</feature>
<dbReference type="GeneID" id="19013268"/>
<organism evidence="3 4">
    <name type="scientific">Bathycoccus prasinos</name>
    <dbReference type="NCBI Taxonomy" id="41875"/>
    <lineage>
        <taxon>Eukaryota</taxon>
        <taxon>Viridiplantae</taxon>
        <taxon>Chlorophyta</taxon>
        <taxon>Mamiellophyceae</taxon>
        <taxon>Mamiellales</taxon>
        <taxon>Bathycoccaceae</taxon>
        <taxon>Bathycoccus</taxon>
    </lineage>
</organism>
<keyword evidence="1" id="KW-0175">Coiled coil</keyword>
<evidence type="ECO:0000256" key="1">
    <source>
        <dbReference type="SAM" id="Coils"/>
    </source>
</evidence>
<evidence type="ECO:0000313" key="4">
    <source>
        <dbReference type="Proteomes" id="UP000198341"/>
    </source>
</evidence>
<proteinExistence type="predicted"/>
<feature type="coiled-coil region" evidence="1">
    <location>
        <begin position="101"/>
        <end position="128"/>
    </location>
</feature>
<keyword evidence="4" id="KW-1185">Reference proteome</keyword>
<protein>
    <submittedName>
        <fullName evidence="3">Uncharacterized protein</fullName>
    </submittedName>
</protein>
<accession>K8EJB0</accession>
<dbReference type="RefSeq" id="XP_007510588.1">
    <property type="nucleotide sequence ID" value="XM_007510526.1"/>
</dbReference>
<evidence type="ECO:0000313" key="3">
    <source>
        <dbReference type="EMBL" id="CCO18121.1"/>
    </source>
</evidence>
<feature type="coiled-coil region" evidence="1">
    <location>
        <begin position="205"/>
        <end position="253"/>
    </location>
</feature>